<dbReference type="InterPro" id="IPR003018">
    <property type="entry name" value="GAF"/>
</dbReference>
<sequence length="234" mass="25565">MDDAFDSAMDGLADRRAAEADLASTVLRAVPVTGASVSTLGGILEKETISSTDPIAARVDELQFDLGEGPCWDVVAAGRPIFEPEIQTRPRHRWPAFIEAIQDEPVGAIFAFPLSIGTLRIGALDLYHEGPAELSDEETRRAAAMATLISRYVMRRALRLAGEPDPSEHRHARRVVHQATGFVIAQLGLPPEDAYLLIQGQALAQGRTMNEIAHDIIDRRLSFTTDDGRIEEES</sequence>
<accession>A0ABU1FN18</accession>
<dbReference type="InterPro" id="IPR029016">
    <property type="entry name" value="GAF-like_dom_sf"/>
</dbReference>
<organism evidence="4 5">
    <name type="scientific">Agromyces indicus</name>
    <dbReference type="NCBI Taxonomy" id="758919"/>
    <lineage>
        <taxon>Bacteria</taxon>
        <taxon>Bacillati</taxon>
        <taxon>Actinomycetota</taxon>
        <taxon>Actinomycetes</taxon>
        <taxon>Micrococcales</taxon>
        <taxon>Microbacteriaceae</taxon>
        <taxon>Agromyces</taxon>
    </lineage>
</organism>
<protein>
    <submittedName>
        <fullName evidence="4">GAF and ANTAR domain-containing protein</fullName>
    </submittedName>
</protein>
<proteinExistence type="predicted"/>
<evidence type="ECO:0000256" key="2">
    <source>
        <dbReference type="ARBA" id="ARBA00023163"/>
    </source>
</evidence>
<keyword evidence="5" id="KW-1185">Reference proteome</keyword>
<evidence type="ECO:0000259" key="3">
    <source>
        <dbReference type="PROSITE" id="PS50921"/>
    </source>
</evidence>
<evidence type="ECO:0000256" key="1">
    <source>
        <dbReference type="ARBA" id="ARBA00023015"/>
    </source>
</evidence>
<keyword evidence="2" id="KW-0804">Transcription</keyword>
<dbReference type="SMART" id="SM01012">
    <property type="entry name" value="ANTAR"/>
    <property type="match status" value="1"/>
</dbReference>
<dbReference type="InterPro" id="IPR036388">
    <property type="entry name" value="WH-like_DNA-bd_sf"/>
</dbReference>
<dbReference type="SUPFAM" id="SSF55781">
    <property type="entry name" value="GAF domain-like"/>
    <property type="match status" value="1"/>
</dbReference>
<comment type="caution">
    <text evidence="4">The sequence shown here is derived from an EMBL/GenBank/DDBJ whole genome shotgun (WGS) entry which is preliminary data.</text>
</comment>
<dbReference type="Gene3D" id="3.30.450.40">
    <property type="match status" value="1"/>
</dbReference>
<dbReference type="Pfam" id="PF13185">
    <property type="entry name" value="GAF_2"/>
    <property type="match status" value="1"/>
</dbReference>
<dbReference type="EMBL" id="JAVKGS010000003">
    <property type="protein sequence ID" value="MDR5692856.1"/>
    <property type="molecule type" value="Genomic_DNA"/>
</dbReference>
<dbReference type="Proteomes" id="UP001260072">
    <property type="component" value="Unassembled WGS sequence"/>
</dbReference>
<dbReference type="InterPro" id="IPR005561">
    <property type="entry name" value="ANTAR"/>
</dbReference>
<dbReference type="RefSeq" id="WP_310521223.1">
    <property type="nucleotide sequence ID" value="NZ_BAABBS010000001.1"/>
</dbReference>
<feature type="domain" description="ANTAR" evidence="3">
    <location>
        <begin position="155"/>
        <end position="217"/>
    </location>
</feature>
<dbReference type="Gene3D" id="1.10.10.10">
    <property type="entry name" value="Winged helix-like DNA-binding domain superfamily/Winged helix DNA-binding domain"/>
    <property type="match status" value="1"/>
</dbReference>
<dbReference type="Pfam" id="PF03861">
    <property type="entry name" value="ANTAR"/>
    <property type="match status" value="1"/>
</dbReference>
<name>A0ABU1FN18_9MICO</name>
<dbReference type="PROSITE" id="PS50921">
    <property type="entry name" value="ANTAR"/>
    <property type="match status" value="1"/>
</dbReference>
<keyword evidence="1" id="KW-0805">Transcription regulation</keyword>
<gene>
    <name evidence="4" type="ORF">RH861_12365</name>
</gene>
<reference evidence="5" key="1">
    <citation type="submission" date="2023-07" db="EMBL/GenBank/DDBJ databases">
        <title>Description of three actinobacteria isolated from air of manufacturing shop in a pharmaceutical factory.</title>
        <authorList>
            <person name="Zhang D.-F."/>
        </authorList>
    </citation>
    <scope>NUCLEOTIDE SEQUENCE [LARGE SCALE GENOMIC DNA]</scope>
    <source>
        <strain evidence="5">CCTCC AB 2011122</strain>
    </source>
</reference>
<evidence type="ECO:0000313" key="5">
    <source>
        <dbReference type="Proteomes" id="UP001260072"/>
    </source>
</evidence>
<evidence type="ECO:0000313" key="4">
    <source>
        <dbReference type="EMBL" id="MDR5692856.1"/>
    </source>
</evidence>